<dbReference type="EMBL" id="HACM01012571">
    <property type="protein sequence ID" value="CRZ13013.1"/>
    <property type="molecule type" value="Transcribed_RNA"/>
</dbReference>
<dbReference type="Pfam" id="PF07156">
    <property type="entry name" value="Prenylcys_lyase"/>
    <property type="match status" value="1"/>
</dbReference>
<feature type="non-terminal residue" evidence="7">
    <location>
        <position position="138"/>
    </location>
</feature>
<accession>A0A0H5RG61</accession>
<evidence type="ECO:0000256" key="2">
    <source>
        <dbReference type="ARBA" id="ARBA00022630"/>
    </source>
</evidence>
<evidence type="ECO:0000259" key="6">
    <source>
        <dbReference type="Pfam" id="PF07156"/>
    </source>
</evidence>
<name>A0A0H5RG61_9EUKA</name>
<organism evidence="7">
    <name type="scientific">Spongospora subterranea</name>
    <dbReference type="NCBI Taxonomy" id="70186"/>
    <lineage>
        <taxon>Eukaryota</taxon>
        <taxon>Sar</taxon>
        <taxon>Rhizaria</taxon>
        <taxon>Endomyxa</taxon>
        <taxon>Phytomyxea</taxon>
        <taxon>Plasmodiophorida</taxon>
        <taxon>Plasmodiophoridae</taxon>
        <taxon>Spongospora</taxon>
    </lineage>
</organism>
<evidence type="ECO:0000256" key="4">
    <source>
        <dbReference type="ARBA" id="ARBA00023002"/>
    </source>
</evidence>
<protein>
    <recommendedName>
        <fullName evidence="6">Prenylcysteine lyase domain-containing protein</fullName>
    </recommendedName>
</protein>
<reference evidence="7" key="1">
    <citation type="submission" date="2015-04" db="EMBL/GenBank/DDBJ databases">
        <title>The genome sequence of the plant pathogenic Rhizarian Plasmodiophora brassicae reveals insights in its biotrophic life cycle and the origin of chitin synthesis.</title>
        <authorList>
            <person name="Schwelm A."/>
            <person name="Fogelqvist J."/>
            <person name="Knaust A."/>
            <person name="Julke S."/>
            <person name="Lilja T."/>
            <person name="Dhandapani V."/>
            <person name="Bonilla-Rosso G."/>
            <person name="Karlsson M."/>
            <person name="Shevchenko A."/>
            <person name="Choi S.R."/>
            <person name="Kim H.G."/>
            <person name="Park J.Y."/>
            <person name="Lim Y.P."/>
            <person name="Ludwig-Muller J."/>
            <person name="Dixelius C."/>
        </authorList>
    </citation>
    <scope>NUCLEOTIDE SEQUENCE</scope>
    <source>
        <tissue evidence="7">Potato root galls</tissue>
    </source>
</reference>
<dbReference type="GO" id="GO:0030327">
    <property type="term" value="P:prenylated protein catabolic process"/>
    <property type="evidence" value="ECO:0007669"/>
    <property type="project" value="TreeGrafter"/>
</dbReference>
<dbReference type="PANTHER" id="PTHR15944">
    <property type="entry name" value="FARNESYLCYSTEINE LYASE"/>
    <property type="match status" value="1"/>
</dbReference>
<comment type="cofactor">
    <cofactor evidence="1">
        <name>FAD</name>
        <dbReference type="ChEBI" id="CHEBI:57692"/>
    </cofactor>
</comment>
<keyword evidence="3" id="KW-0274">FAD</keyword>
<proteinExistence type="predicted"/>
<keyword evidence="5" id="KW-0325">Glycoprotein</keyword>
<dbReference type="InterPro" id="IPR010795">
    <property type="entry name" value="Prenylcys_lyase"/>
</dbReference>
<feature type="domain" description="Prenylcysteine lyase" evidence="6">
    <location>
        <begin position="41"/>
        <end position="138"/>
    </location>
</feature>
<keyword evidence="2" id="KW-0285">Flavoprotein</keyword>
<feature type="non-terminal residue" evidence="7">
    <location>
        <position position="1"/>
    </location>
</feature>
<dbReference type="InterPro" id="IPR017046">
    <property type="entry name" value="Prenylcysteine_Oxase1"/>
</dbReference>
<dbReference type="GO" id="GO:0030328">
    <property type="term" value="P:prenylcysteine catabolic process"/>
    <property type="evidence" value="ECO:0007669"/>
    <property type="project" value="InterPro"/>
</dbReference>
<dbReference type="AlphaFoldDB" id="A0A0H5RG61"/>
<dbReference type="GO" id="GO:0001735">
    <property type="term" value="F:prenylcysteine oxidase activity"/>
    <property type="evidence" value="ECO:0007669"/>
    <property type="project" value="InterPro"/>
</dbReference>
<evidence type="ECO:0000256" key="3">
    <source>
        <dbReference type="ARBA" id="ARBA00022827"/>
    </source>
</evidence>
<sequence length="138" mass="15926">HYFQSLSERMNLTTATPEVVEGDFVIFNGQRILFRSAPTVMGNMYRFVKRYGASIFATAKLVVSLIARFKTVYQRQDDGVFFRSSLDLWRNLSLDYESQLRLNDTLRTAYAVGSWSPITEPFIDEFVGAITRINYNQS</sequence>
<evidence type="ECO:0000256" key="5">
    <source>
        <dbReference type="ARBA" id="ARBA00023180"/>
    </source>
</evidence>
<evidence type="ECO:0000256" key="1">
    <source>
        <dbReference type="ARBA" id="ARBA00001974"/>
    </source>
</evidence>
<dbReference type="PANTHER" id="PTHR15944:SF0">
    <property type="entry name" value="PRENYLCYSTEINE LYASE DOMAIN-CONTAINING PROTEIN"/>
    <property type="match status" value="1"/>
</dbReference>
<evidence type="ECO:0000313" key="7">
    <source>
        <dbReference type="EMBL" id="CRZ13013.1"/>
    </source>
</evidence>
<keyword evidence="4" id="KW-0560">Oxidoreductase</keyword>